<accession>A0A427YT70</accession>
<gene>
    <name evidence="1" type="ORF">EHS25_004127</name>
</gene>
<dbReference type="Proteomes" id="UP000279259">
    <property type="component" value="Unassembled WGS sequence"/>
</dbReference>
<organism evidence="1 2">
    <name type="scientific">Saitozyma podzolica</name>
    <dbReference type="NCBI Taxonomy" id="1890683"/>
    <lineage>
        <taxon>Eukaryota</taxon>
        <taxon>Fungi</taxon>
        <taxon>Dikarya</taxon>
        <taxon>Basidiomycota</taxon>
        <taxon>Agaricomycotina</taxon>
        <taxon>Tremellomycetes</taxon>
        <taxon>Tremellales</taxon>
        <taxon>Trimorphomycetaceae</taxon>
        <taxon>Saitozyma</taxon>
    </lineage>
</organism>
<dbReference type="OrthoDB" id="10323257at2759"/>
<sequence>MSTPQTVESTIAPVTLTPTVVYSFRSARVGHKAEFACAVVGEADCASNGVTMEISGVSKPTLQSVPRMSERARSAGISWHDTLEVARTWATTVSKQYTTWYKAEKIHPKRSKQRGRIDAISQSLRDQHGMVFGVVHLEDVTSLEDEGVYRLIRALPSFMRPILCWTQVTAEDGSPHLRVAFGATLPESQTNAGDGQTILLDNFCIVCLLGGCSVHVRERHKEWLDTVTAGSEMAKELSHFIRTNVDSLRKEANSTGRVDEDPSSAVRSFRPSFTRYLITELPKRDFETYESRWLIHSCDSGSDASAAGAAAAQIRPQMDSFRSDDSSLCTMWIGMEDEND</sequence>
<proteinExistence type="predicted"/>
<comment type="caution">
    <text evidence="1">The sequence shown here is derived from an EMBL/GenBank/DDBJ whole genome shotgun (WGS) entry which is preliminary data.</text>
</comment>
<keyword evidence="2" id="KW-1185">Reference proteome</keyword>
<reference evidence="1 2" key="1">
    <citation type="submission" date="2018-11" db="EMBL/GenBank/DDBJ databases">
        <title>Genome sequence of Saitozyma podzolica DSM 27192.</title>
        <authorList>
            <person name="Aliyu H."/>
            <person name="Gorte O."/>
            <person name="Ochsenreither K."/>
        </authorList>
    </citation>
    <scope>NUCLEOTIDE SEQUENCE [LARGE SCALE GENOMIC DNA]</scope>
    <source>
        <strain evidence="1 2">DSM 27192</strain>
    </source>
</reference>
<dbReference type="AlphaFoldDB" id="A0A427YT70"/>
<name>A0A427YT70_9TREE</name>
<evidence type="ECO:0000313" key="2">
    <source>
        <dbReference type="Proteomes" id="UP000279259"/>
    </source>
</evidence>
<protein>
    <submittedName>
        <fullName evidence="1">Uncharacterized protein</fullName>
    </submittedName>
</protein>
<evidence type="ECO:0000313" key="1">
    <source>
        <dbReference type="EMBL" id="RSH94324.1"/>
    </source>
</evidence>
<dbReference type="EMBL" id="RSCD01000002">
    <property type="protein sequence ID" value="RSH94324.1"/>
    <property type="molecule type" value="Genomic_DNA"/>
</dbReference>